<dbReference type="InterPro" id="IPR003599">
    <property type="entry name" value="Ig_sub"/>
</dbReference>
<dbReference type="InterPro" id="IPR013783">
    <property type="entry name" value="Ig-like_fold"/>
</dbReference>
<organism evidence="2 3">
    <name type="scientific">Sinocyclocheilus anshuiensis</name>
    <dbReference type="NCBI Taxonomy" id="1608454"/>
    <lineage>
        <taxon>Eukaryota</taxon>
        <taxon>Metazoa</taxon>
        <taxon>Chordata</taxon>
        <taxon>Craniata</taxon>
        <taxon>Vertebrata</taxon>
        <taxon>Euteleostomi</taxon>
        <taxon>Actinopterygii</taxon>
        <taxon>Neopterygii</taxon>
        <taxon>Teleostei</taxon>
        <taxon>Ostariophysi</taxon>
        <taxon>Cypriniformes</taxon>
        <taxon>Cyprinidae</taxon>
        <taxon>Cyprininae</taxon>
        <taxon>Sinocyclocheilus</taxon>
    </lineage>
</organism>
<dbReference type="PANTHER" id="PTHR46484:SF8">
    <property type="entry name" value="B-CELL RECEPTOR CD22-LIKE-RELATED"/>
    <property type="match status" value="1"/>
</dbReference>
<dbReference type="InterPro" id="IPR036179">
    <property type="entry name" value="Ig-like_dom_sf"/>
</dbReference>
<evidence type="ECO:0000313" key="3">
    <source>
        <dbReference type="Proteomes" id="UP000472260"/>
    </source>
</evidence>
<reference evidence="2" key="1">
    <citation type="submission" date="2025-08" db="UniProtKB">
        <authorList>
            <consortium name="Ensembl"/>
        </authorList>
    </citation>
    <scope>IDENTIFICATION</scope>
</reference>
<dbReference type="AlphaFoldDB" id="A0A671R3J6"/>
<evidence type="ECO:0000313" key="2">
    <source>
        <dbReference type="Ensembl" id="ENSSANP00000077677.1"/>
    </source>
</evidence>
<dbReference type="SUPFAM" id="SSF48726">
    <property type="entry name" value="Immunoglobulin"/>
    <property type="match status" value="2"/>
</dbReference>
<dbReference type="Pfam" id="PF13895">
    <property type="entry name" value="Ig_2"/>
    <property type="match status" value="1"/>
</dbReference>
<dbReference type="PROSITE" id="PS50835">
    <property type="entry name" value="IG_LIKE"/>
    <property type="match status" value="2"/>
</dbReference>
<dbReference type="Gene3D" id="2.60.40.10">
    <property type="entry name" value="Immunoglobulins"/>
    <property type="match status" value="3"/>
</dbReference>
<feature type="domain" description="Ig-like" evidence="1">
    <location>
        <begin position="146"/>
        <end position="178"/>
    </location>
</feature>
<name>A0A671R3J6_9TELE</name>
<sequence length="407" mass="45787">MLATDLLVFSSILSGWYFFSCLVSLPKTLNSTSGSCLLIPCLFNISKEKESILDNSPVVTWRRGSLWSLYDTDRFTIAHHQMEPVMEVVGDLRKKNCTSVMRNLSSQHSDRYFFRIETKTFTTTETRAVYINVSGGRAPQRTSFWPNVTVPVLREGEKVNLTCTAPAPCPSHPPNVIWAPALGGDVTQRTQMNTDGTQSVSAILNFIPSFHHHELKVNCVSIHPLPREDKPLLSHKTVILSLEYPPKKTWISLTGVVWLGSNVTLTCQSNANPPAFHRWFLKRAGVEEELNISHALSFTVAQDNTGEYICEAQNPYGAKNSTNLQITVPGQPVLETVSPFIVTLHFGPSRSHQIGIYYFYSCCFFYTFARTHFSIFKSLFQNFLHSELKSSLCGLNCGSFNNNKKFK</sequence>
<dbReference type="Ensembl" id="ENSSANT00000082571.1">
    <property type="protein sequence ID" value="ENSSANP00000077677.1"/>
    <property type="gene ID" value="ENSSANG00000038712.1"/>
</dbReference>
<keyword evidence="3" id="KW-1185">Reference proteome</keyword>
<reference evidence="2" key="2">
    <citation type="submission" date="2025-09" db="UniProtKB">
        <authorList>
            <consortium name="Ensembl"/>
        </authorList>
    </citation>
    <scope>IDENTIFICATION</scope>
</reference>
<proteinExistence type="predicted"/>
<dbReference type="Proteomes" id="UP000472260">
    <property type="component" value="Unassembled WGS sequence"/>
</dbReference>
<dbReference type="SMART" id="SM00409">
    <property type="entry name" value="IG"/>
    <property type="match status" value="2"/>
</dbReference>
<dbReference type="InterPro" id="IPR007110">
    <property type="entry name" value="Ig-like_dom"/>
</dbReference>
<evidence type="ECO:0000259" key="1">
    <source>
        <dbReference type="PROSITE" id="PS50835"/>
    </source>
</evidence>
<dbReference type="PANTHER" id="PTHR46484">
    <property type="entry name" value="SI:CH211-171H4.5-RELATED"/>
    <property type="match status" value="1"/>
</dbReference>
<feature type="domain" description="Ig-like" evidence="1">
    <location>
        <begin position="246"/>
        <end position="327"/>
    </location>
</feature>
<accession>A0A671R3J6</accession>
<protein>
    <recommendedName>
        <fullName evidence="1">Ig-like domain-containing protein</fullName>
    </recommendedName>
</protein>